<feature type="non-terminal residue" evidence="2">
    <location>
        <position position="112"/>
    </location>
</feature>
<comment type="caution">
    <text evidence="2">The sequence shown here is derived from an EMBL/GenBank/DDBJ whole genome shotgun (WGS) entry which is preliminary data.</text>
</comment>
<sequence length="112" mass="11865">MRRRSTIVGSWHAALALAWLVSASGPARAQRREGGGGALAAKGEFEGLTPETVKQLYRQYETFRAQGKMAPSAAPDIFGHGAVLNVGKVVEKVTNFGFNGNPFMNTSSDPSG</sequence>
<feature type="chain" id="PRO_5022142811" evidence="1">
    <location>
        <begin position="30"/>
        <end position="112"/>
    </location>
</feature>
<feature type="signal peptide" evidence="1">
    <location>
        <begin position="1"/>
        <end position="29"/>
    </location>
</feature>
<dbReference type="Proteomes" id="UP000317716">
    <property type="component" value="Unassembled WGS sequence"/>
</dbReference>
<accession>A0A538SZB8</accession>
<proteinExistence type="predicted"/>
<keyword evidence="1" id="KW-0732">Signal</keyword>
<dbReference type="EMBL" id="VBOS01000152">
    <property type="protein sequence ID" value="TMQ56721.1"/>
    <property type="molecule type" value="Genomic_DNA"/>
</dbReference>
<evidence type="ECO:0000256" key="1">
    <source>
        <dbReference type="SAM" id="SignalP"/>
    </source>
</evidence>
<evidence type="ECO:0000313" key="3">
    <source>
        <dbReference type="Proteomes" id="UP000317716"/>
    </source>
</evidence>
<organism evidence="2 3">
    <name type="scientific">Eiseniibacteriota bacterium</name>
    <dbReference type="NCBI Taxonomy" id="2212470"/>
    <lineage>
        <taxon>Bacteria</taxon>
        <taxon>Candidatus Eiseniibacteriota</taxon>
    </lineage>
</organism>
<protein>
    <submittedName>
        <fullName evidence="2">Uncharacterized protein</fullName>
    </submittedName>
</protein>
<name>A0A538SZB8_UNCEI</name>
<reference evidence="2 3" key="1">
    <citation type="journal article" date="2019" name="Nat. Microbiol.">
        <title>Mediterranean grassland soil C-N compound turnover is dependent on rainfall and depth, and is mediated by genomically divergent microorganisms.</title>
        <authorList>
            <person name="Diamond S."/>
            <person name="Andeer P.F."/>
            <person name="Li Z."/>
            <person name="Crits-Christoph A."/>
            <person name="Burstein D."/>
            <person name="Anantharaman K."/>
            <person name="Lane K.R."/>
            <person name="Thomas B.C."/>
            <person name="Pan C."/>
            <person name="Northen T.R."/>
            <person name="Banfield J.F."/>
        </authorList>
    </citation>
    <scope>NUCLEOTIDE SEQUENCE [LARGE SCALE GENOMIC DNA]</scope>
    <source>
        <strain evidence="2">WS_2</strain>
    </source>
</reference>
<evidence type="ECO:0000313" key="2">
    <source>
        <dbReference type="EMBL" id="TMQ56721.1"/>
    </source>
</evidence>
<gene>
    <name evidence="2" type="ORF">E6K72_04575</name>
</gene>
<dbReference type="AlphaFoldDB" id="A0A538SZB8"/>